<sequence>NGLAYRALRDCVALCRDAGQDALAEQCAEAADRLKAAYVPCLLNPKTGWLAGWRSRDGELHDAGYLYATGIAVSLGLIQPDQAREMMGKLEDARIEAGHTDFTY</sequence>
<dbReference type="Gene3D" id="1.50.10.10">
    <property type="match status" value="1"/>
</dbReference>
<evidence type="ECO:0000313" key="1">
    <source>
        <dbReference type="EMBL" id="GAG47698.1"/>
    </source>
</evidence>
<accession>X0YGE2</accession>
<name>X0YGE2_9ZZZZ</name>
<dbReference type="InterPro" id="IPR008928">
    <property type="entry name" value="6-hairpin_glycosidase_sf"/>
</dbReference>
<protein>
    <recommendedName>
        <fullName evidence="2">Glycosyl-hydrolase family 116 catalytic region domain-containing protein</fullName>
    </recommendedName>
</protein>
<feature type="non-terminal residue" evidence="1">
    <location>
        <position position="104"/>
    </location>
</feature>
<gene>
    <name evidence="1" type="ORF">S01H1_85139</name>
</gene>
<dbReference type="AlphaFoldDB" id="X0YGE2"/>
<proteinExistence type="predicted"/>
<reference evidence="1" key="1">
    <citation type="journal article" date="2014" name="Front. Microbiol.">
        <title>High frequency of phylogenetically diverse reductive dehalogenase-homologous genes in deep subseafloor sedimentary metagenomes.</title>
        <authorList>
            <person name="Kawai M."/>
            <person name="Futagami T."/>
            <person name="Toyoda A."/>
            <person name="Takaki Y."/>
            <person name="Nishi S."/>
            <person name="Hori S."/>
            <person name="Arai W."/>
            <person name="Tsubouchi T."/>
            <person name="Morono Y."/>
            <person name="Uchiyama I."/>
            <person name="Ito T."/>
            <person name="Fujiyama A."/>
            <person name="Inagaki F."/>
            <person name="Takami H."/>
        </authorList>
    </citation>
    <scope>NUCLEOTIDE SEQUENCE</scope>
    <source>
        <strain evidence="1">Expedition CK06-06</strain>
    </source>
</reference>
<dbReference type="SUPFAM" id="SSF48208">
    <property type="entry name" value="Six-hairpin glycosidases"/>
    <property type="match status" value="1"/>
</dbReference>
<feature type="non-terminal residue" evidence="1">
    <location>
        <position position="1"/>
    </location>
</feature>
<evidence type="ECO:0008006" key="2">
    <source>
        <dbReference type="Google" id="ProtNLM"/>
    </source>
</evidence>
<dbReference type="InterPro" id="IPR012341">
    <property type="entry name" value="6hp_glycosidase-like_sf"/>
</dbReference>
<comment type="caution">
    <text evidence="1">The sequence shown here is derived from an EMBL/GenBank/DDBJ whole genome shotgun (WGS) entry which is preliminary data.</text>
</comment>
<dbReference type="EMBL" id="BARS01058352">
    <property type="protein sequence ID" value="GAG47698.1"/>
    <property type="molecule type" value="Genomic_DNA"/>
</dbReference>
<dbReference type="GO" id="GO:0005975">
    <property type="term" value="P:carbohydrate metabolic process"/>
    <property type="evidence" value="ECO:0007669"/>
    <property type="project" value="InterPro"/>
</dbReference>
<organism evidence="1">
    <name type="scientific">marine sediment metagenome</name>
    <dbReference type="NCBI Taxonomy" id="412755"/>
    <lineage>
        <taxon>unclassified sequences</taxon>
        <taxon>metagenomes</taxon>
        <taxon>ecological metagenomes</taxon>
    </lineage>
</organism>